<evidence type="ECO:0000259" key="1">
    <source>
        <dbReference type="PROSITE" id="PS51725"/>
    </source>
</evidence>
<evidence type="ECO:0000313" key="3">
    <source>
        <dbReference type="Proteomes" id="UP000191040"/>
    </source>
</evidence>
<gene>
    <name evidence="2" type="ORF">SAMN06295964_0937</name>
</gene>
<dbReference type="PROSITE" id="PS51725">
    <property type="entry name" value="ABM"/>
    <property type="match status" value="1"/>
</dbReference>
<dbReference type="Gene3D" id="3.30.70.100">
    <property type="match status" value="1"/>
</dbReference>
<proteinExistence type="predicted"/>
<organism evidence="2 3">
    <name type="scientific">Aeromicrobium choanae</name>
    <dbReference type="NCBI Taxonomy" id="1736691"/>
    <lineage>
        <taxon>Bacteria</taxon>
        <taxon>Bacillati</taxon>
        <taxon>Actinomycetota</taxon>
        <taxon>Actinomycetes</taxon>
        <taxon>Propionibacteriales</taxon>
        <taxon>Nocardioidaceae</taxon>
        <taxon>Aeromicrobium</taxon>
    </lineage>
</organism>
<reference evidence="3" key="1">
    <citation type="submission" date="2017-02" db="EMBL/GenBank/DDBJ databases">
        <authorList>
            <person name="Varghese N."/>
            <person name="Submissions S."/>
        </authorList>
    </citation>
    <scope>NUCLEOTIDE SEQUENCE [LARGE SCALE GENOMIC DNA]</scope>
    <source>
        <strain evidence="3">9H-4</strain>
    </source>
</reference>
<dbReference type="AlphaFoldDB" id="A0A1T4YUD0"/>
<dbReference type="RefSeq" id="WP_078699073.1">
    <property type="nucleotide sequence ID" value="NZ_LT796768.1"/>
</dbReference>
<feature type="domain" description="ABM" evidence="1">
    <location>
        <begin position="2"/>
        <end position="91"/>
    </location>
</feature>
<dbReference type="InterPro" id="IPR050744">
    <property type="entry name" value="AI-2_Isomerase_LsrG"/>
</dbReference>
<accession>A0A1T4YUD0</accession>
<dbReference type="OrthoDB" id="5244470at2"/>
<dbReference type="InterPro" id="IPR007138">
    <property type="entry name" value="ABM_dom"/>
</dbReference>
<name>A0A1T4YUD0_9ACTN</name>
<keyword evidence="3" id="KW-1185">Reference proteome</keyword>
<sequence>MINVTAAVTVREDRTAEFEQAVAAARPAMLVDEGCTRWDLQRVSGSQVDYVLLEEYADGDALRRHGSSAEFNAFGEVLKDLVAGPPVISVLRPVGEQSQ</sequence>
<keyword evidence="2" id="KW-0560">Oxidoreductase</keyword>
<dbReference type="Proteomes" id="UP000191040">
    <property type="component" value="Chromosome I"/>
</dbReference>
<dbReference type="EMBL" id="LT796768">
    <property type="protein sequence ID" value="SKB05434.1"/>
    <property type="molecule type" value="Genomic_DNA"/>
</dbReference>
<dbReference type="GO" id="GO:0004497">
    <property type="term" value="F:monooxygenase activity"/>
    <property type="evidence" value="ECO:0007669"/>
    <property type="project" value="UniProtKB-KW"/>
</dbReference>
<evidence type="ECO:0000313" key="2">
    <source>
        <dbReference type="EMBL" id="SKB05434.1"/>
    </source>
</evidence>
<protein>
    <submittedName>
        <fullName evidence="2">Quinol monooxygenase YgiN</fullName>
    </submittedName>
</protein>
<dbReference type="SUPFAM" id="SSF54909">
    <property type="entry name" value="Dimeric alpha+beta barrel"/>
    <property type="match status" value="1"/>
</dbReference>
<dbReference type="InterPro" id="IPR011008">
    <property type="entry name" value="Dimeric_a/b-barrel"/>
</dbReference>
<dbReference type="PANTHER" id="PTHR33336">
    <property type="entry name" value="QUINOL MONOOXYGENASE YGIN-RELATED"/>
    <property type="match status" value="1"/>
</dbReference>
<dbReference type="Pfam" id="PF03992">
    <property type="entry name" value="ABM"/>
    <property type="match status" value="1"/>
</dbReference>
<dbReference type="STRING" id="1736691.SAMN06295964_0937"/>
<dbReference type="PANTHER" id="PTHR33336:SF3">
    <property type="entry name" value="ABM DOMAIN-CONTAINING PROTEIN"/>
    <property type="match status" value="1"/>
</dbReference>
<keyword evidence="2" id="KW-0503">Monooxygenase</keyword>